<dbReference type="AlphaFoldDB" id="A0A1X6Y7D8"/>
<dbReference type="InterPro" id="IPR029041">
    <property type="entry name" value="FAD-linked_oxidoreductase-like"/>
</dbReference>
<dbReference type="Proteomes" id="UP000193570">
    <property type="component" value="Unassembled WGS sequence"/>
</dbReference>
<gene>
    <name evidence="2" type="ORF">ROJ8625_00350</name>
</gene>
<keyword evidence="1" id="KW-0560">Oxidoreductase</keyword>
<protein>
    <recommendedName>
        <fullName evidence="4">Methylenetetrahydrofolate reductase</fullName>
    </recommendedName>
</protein>
<reference evidence="2 3" key="1">
    <citation type="submission" date="2017-03" db="EMBL/GenBank/DDBJ databases">
        <authorList>
            <person name="Afonso C.L."/>
            <person name="Miller P.J."/>
            <person name="Scott M.A."/>
            <person name="Spackman E."/>
            <person name="Goraichik I."/>
            <person name="Dimitrov K.M."/>
            <person name="Suarez D.L."/>
            <person name="Swayne D.E."/>
        </authorList>
    </citation>
    <scope>NUCLEOTIDE SEQUENCE [LARGE SCALE GENOMIC DNA]</scope>
    <source>
        <strain evidence="2 3">CECT 8625</strain>
    </source>
</reference>
<evidence type="ECO:0008006" key="4">
    <source>
        <dbReference type="Google" id="ProtNLM"/>
    </source>
</evidence>
<name>A0A1X6Y7D8_9RHOB</name>
<evidence type="ECO:0000313" key="3">
    <source>
        <dbReference type="Proteomes" id="UP000193570"/>
    </source>
</evidence>
<dbReference type="Gene3D" id="3.20.20.220">
    <property type="match status" value="1"/>
</dbReference>
<accession>A0A1X6Y7D8</accession>
<dbReference type="SUPFAM" id="SSF51730">
    <property type="entry name" value="FAD-linked oxidoreductase"/>
    <property type="match status" value="1"/>
</dbReference>
<organism evidence="2 3">
    <name type="scientific">Roseivivax jejudonensis</name>
    <dbReference type="NCBI Taxonomy" id="1529041"/>
    <lineage>
        <taxon>Bacteria</taxon>
        <taxon>Pseudomonadati</taxon>
        <taxon>Pseudomonadota</taxon>
        <taxon>Alphaproteobacteria</taxon>
        <taxon>Rhodobacterales</taxon>
        <taxon>Roseobacteraceae</taxon>
        <taxon>Roseivivax</taxon>
    </lineage>
</organism>
<dbReference type="EMBL" id="FWFK01000001">
    <property type="protein sequence ID" value="SLN12736.1"/>
    <property type="molecule type" value="Genomic_DNA"/>
</dbReference>
<evidence type="ECO:0000256" key="1">
    <source>
        <dbReference type="ARBA" id="ARBA00023002"/>
    </source>
</evidence>
<dbReference type="RefSeq" id="WP_085790749.1">
    <property type="nucleotide sequence ID" value="NZ_FWFK01000001.1"/>
</dbReference>
<dbReference type="GO" id="GO:0016491">
    <property type="term" value="F:oxidoreductase activity"/>
    <property type="evidence" value="ECO:0007669"/>
    <property type="project" value="UniProtKB-KW"/>
</dbReference>
<evidence type="ECO:0000313" key="2">
    <source>
        <dbReference type="EMBL" id="SLN12736.1"/>
    </source>
</evidence>
<sequence>MTILNFFRPRPTREGAALPDFLAGYSIEVMPRTAANIDDFRDVLPAGTRVYIAHIEGTPIEDMVACAKRVRDEGFRPMPHVPARWIDGRDTLEDWLRRYAEESGVTEALVLAGGARRAAGGFDSSMALLETGLFDKHGFTRLHVAGHPEGSRDIDPDGGTRIVDDAARWKHDFAQRTGADMALVTQFVFDAAPVISWSERMRTAGIDLPIHVGVAGPAKLQTLLKFAVACGIGPSYSVLQKRARDVSKLVKPFEPTEVLNDIADYAAKTPDSQIAGAHLFPLGGIRQAAEYANRIAGTAPAVAARG</sequence>
<keyword evidence="3" id="KW-1185">Reference proteome</keyword>
<dbReference type="OrthoDB" id="9812555at2"/>
<proteinExistence type="predicted"/>